<feature type="transmembrane region" description="Helical" evidence="1">
    <location>
        <begin position="37"/>
        <end position="56"/>
    </location>
</feature>
<evidence type="ECO:0000313" key="3">
    <source>
        <dbReference type="Proteomes" id="UP000176770"/>
    </source>
</evidence>
<feature type="transmembrane region" description="Helical" evidence="1">
    <location>
        <begin position="130"/>
        <end position="151"/>
    </location>
</feature>
<feature type="transmembrane region" description="Helical" evidence="1">
    <location>
        <begin position="7"/>
        <end position="25"/>
    </location>
</feature>
<keyword evidence="1" id="KW-0812">Transmembrane</keyword>
<dbReference type="Proteomes" id="UP000176770">
    <property type="component" value="Unassembled WGS sequence"/>
</dbReference>
<dbReference type="AlphaFoldDB" id="A0A1G2HIE0"/>
<proteinExistence type="predicted"/>
<reference evidence="2 3" key="1">
    <citation type="journal article" date="2016" name="Nat. Commun.">
        <title>Thousands of microbial genomes shed light on interconnected biogeochemical processes in an aquifer system.</title>
        <authorList>
            <person name="Anantharaman K."/>
            <person name="Brown C.T."/>
            <person name="Hug L.A."/>
            <person name="Sharon I."/>
            <person name="Castelle C.J."/>
            <person name="Probst A.J."/>
            <person name="Thomas B.C."/>
            <person name="Singh A."/>
            <person name="Wilkins M.J."/>
            <person name="Karaoz U."/>
            <person name="Brodie E.L."/>
            <person name="Williams K.H."/>
            <person name="Hubbard S.S."/>
            <person name="Banfield J.F."/>
        </authorList>
    </citation>
    <scope>NUCLEOTIDE SEQUENCE [LARGE SCALE GENOMIC DNA]</scope>
</reference>
<accession>A0A1G2HIE0</accession>
<feature type="transmembrane region" description="Helical" evidence="1">
    <location>
        <begin position="101"/>
        <end position="118"/>
    </location>
</feature>
<evidence type="ECO:0000256" key="1">
    <source>
        <dbReference type="SAM" id="Phobius"/>
    </source>
</evidence>
<dbReference type="Pfam" id="PF09997">
    <property type="entry name" value="DUF2238"/>
    <property type="match status" value="1"/>
</dbReference>
<evidence type="ECO:0008006" key="4">
    <source>
        <dbReference type="Google" id="ProtNLM"/>
    </source>
</evidence>
<name>A0A1G2HIE0_9BACT</name>
<gene>
    <name evidence="2" type="ORF">A3F94_00810</name>
</gene>
<dbReference type="InterPro" id="IPR014509">
    <property type="entry name" value="YjdF-like"/>
</dbReference>
<protein>
    <recommendedName>
        <fullName evidence="4">VanZ-like domain-containing protein</fullName>
    </recommendedName>
</protein>
<feature type="transmembrane region" description="Helical" evidence="1">
    <location>
        <begin position="171"/>
        <end position="191"/>
    </location>
</feature>
<dbReference type="STRING" id="1802165.A3F94_00810"/>
<evidence type="ECO:0000313" key="2">
    <source>
        <dbReference type="EMBL" id="OGZ62011.1"/>
    </source>
</evidence>
<keyword evidence="1" id="KW-0472">Membrane</keyword>
<keyword evidence="1" id="KW-1133">Transmembrane helix</keyword>
<comment type="caution">
    <text evidence="2">The sequence shown here is derived from an EMBL/GenBank/DDBJ whole genome shotgun (WGS) entry which is preliminary data.</text>
</comment>
<dbReference type="EMBL" id="MHOK01000010">
    <property type="protein sequence ID" value="OGZ62011.1"/>
    <property type="molecule type" value="Genomic_DNA"/>
</dbReference>
<feature type="transmembrane region" description="Helical" evidence="1">
    <location>
        <begin position="76"/>
        <end position="95"/>
    </location>
</feature>
<organism evidence="2 3">
    <name type="scientific">Candidatus Spechtbacteria bacterium RIFCSPLOWO2_12_FULL_38_22</name>
    <dbReference type="NCBI Taxonomy" id="1802165"/>
    <lineage>
        <taxon>Bacteria</taxon>
        <taxon>Candidatus Spechtiibacteriota</taxon>
    </lineage>
</organism>
<sequence>MNANRFLKLVIFLYISAGLTLLFGPKSLFPSFYKLNFMASLAFVSVFLMLLPSIIFKTSDESKKRTRSALESNIGINLLLNGAGGLGLYKLYLIGFEYDKLTHFVTPFLLTVGIYSFLRVWYKLKHIETLIFVTTGIFVAGIGWEMLEYLSDFFFDTQLLGGGSAQIFKDTAFDMVANTLGIMTAGIYIILKKNKK</sequence>